<dbReference type="RefSeq" id="WP_237855223.1">
    <property type="nucleotide sequence ID" value="NZ_JAKLWS010000022.1"/>
</dbReference>
<comment type="caution">
    <text evidence="13">The sequence shown here is derived from an EMBL/GenBank/DDBJ whole genome shotgun (WGS) entry which is preliminary data.</text>
</comment>
<dbReference type="SMART" id="SM00091">
    <property type="entry name" value="PAS"/>
    <property type="match status" value="1"/>
</dbReference>
<dbReference type="InterPro" id="IPR003660">
    <property type="entry name" value="HAMP_dom"/>
</dbReference>
<dbReference type="InterPro" id="IPR000014">
    <property type="entry name" value="PAS"/>
</dbReference>
<feature type="domain" description="HAMP" evidence="12">
    <location>
        <begin position="188"/>
        <end position="240"/>
    </location>
</feature>
<dbReference type="Gene3D" id="6.10.340.10">
    <property type="match status" value="1"/>
</dbReference>
<evidence type="ECO:0000259" key="12">
    <source>
        <dbReference type="PROSITE" id="PS50885"/>
    </source>
</evidence>
<dbReference type="SMART" id="SM00304">
    <property type="entry name" value="HAMP"/>
    <property type="match status" value="1"/>
</dbReference>
<dbReference type="NCBIfam" id="TIGR00229">
    <property type="entry name" value="sensory_box"/>
    <property type="match status" value="1"/>
</dbReference>
<dbReference type="EMBL" id="JAKLWS010000022">
    <property type="protein sequence ID" value="MCG2589865.1"/>
    <property type="molecule type" value="Genomic_DNA"/>
</dbReference>
<evidence type="ECO:0000256" key="4">
    <source>
        <dbReference type="ARBA" id="ARBA00022553"/>
    </source>
</evidence>
<reference evidence="13" key="2">
    <citation type="submission" date="2024-05" db="EMBL/GenBank/DDBJ databases">
        <title>Rhodohalobacter halophilus gen. nov., sp. nov., a moderately halophilic member of the family Balneolaceae.</title>
        <authorList>
            <person name="Xia J."/>
        </authorList>
    </citation>
    <scope>NUCLEOTIDE SEQUENCE</scope>
    <source>
        <strain evidence="13">WB101</strain>
    </source>
</reference>
<evidence type="ECO:0000256" key="1">
    <source>
        <dbReference type="ARBA" id="ARBA00000085"/>
    </source>
</evidence>
<proteinExistence type="predicted"/>
<comment type="subcellular location">
    <subcellularLocation>
        <location evidence="2">Membrane</location>
    </subcellularLocation>
</comment>
<name>A0ABS9KGA1_9BACT</name>
<dbReference type="CDD" id="cd00130">
    <property type="entry name" value="PAS"/>
    <property type="match status" value="1"/>
</dbReference>
<evidence type="ECO:0000259" key="11">
    <source>
        <dbReference type="PROSITE" id="PS50109"/>
    </source>
</evidence>
<dbReference type="PANTHER" id="PTHR41523:SF8">
    <property type="entry name" value="ETHYLENE RESPONSE SENSOR PROTEIN"/>
    <property type="match status" value="1"/>
</dbReference>
<dbReference type="InterPro" id="IPR005467">
    <property type="entry name" value="His_kinase_dom"/>
</dbReference>
<gene>
    <name evidence="13" type="ORF">L6773_14890</name>
</gene>
<reference evidence="13" key="1">
    <citation type="submission" date="2022-01" db="EMBL/GenBank/DDBJ databases">
        <authorList>
            <person name="Wang Y."/>
        </authorList>
    </citation>
    <scope>NUCLEOTIDE SEQUENCE</scope>
    <source>
        <strain evidence="13">WB101</strain>
    </source>
</reference>
<dbReference type="SUPFAM" id="SSF55785">
    <property type="entry name" value="PYP-like sensor domain (PAS domain)"/>
    <property type="match status" value="1"/>
</dbReference>
<dbReference type="PROSITE" id="PS50109">
    <property type="entry name" value="HIS_KIN"/>
    <property type="match status" value="1"/>
</dbReference>
<dbReference type="PROSITE" id="PS50885">
    <property type="entry name" value="HAMP"/>
    <property type="match status" value="1"/>
</dbReference>
<dbReference type="CDD" id="cd06225">
    <property type="entry name" value="HAMP"/>
    <property type="match status" value="1"/>
</dbReference>
<dbReference type="Pfam" id="PF00672">
    <property type="entry name" value="HAMP"/>
    <property type="match status" value="1"/>
</dbReference>
<sequence length="588" mass="67433">MKIKTRLNIVTILSIGSVIGLYLYLWFSTFQVDQHFEQIDQISDFTNTVSELNLVIENYLEYREQRHLESWNALFNRLTEYEENIEDLSETNVIGNSLSSIESAFELIEKIRGNPDAYPDIIDRYRLLDRATSRIRSDIQMLLTISNNIATNRRQTIREIQVSQQINFLMIMIPVVSFLGYLLYQLRSRIQSSLNILLEGTQEIAKGNLDLRIEVEGNDEHKTLAENFNLMTRRLQEQINKERDAREKAEENQKRWEGLVEQDPNLVMIHIDGDIQFINPAGAQMMGATSPDEVVGKSADNFFLETEHQRRREASITRNGKDEYSPTIRKVYGLDMNERFVQIESVPIKYFGREATQTVGLDITEHIHHERELKKSIEEKTILLQEVHHRVKNNLAVTSGLLYMQRVSTDNPEITSLLGESERRIKTMTLIHELLYSSTDLSSIPIDEYILNLVGLIQKSLDPNENIRVNTNADSFSINVTQAVPCALILNELISNSYKHAFKHGETGTIDIKITQNNDNVEFTVRDNGAGIPEEILNDEKNTSLGLTIVKTLIRQVEGTFDIRNNDGTIAKIKFKKEANAKTTSNSL</sequence>
<comment type="catalytic activity">
    <reaction evidence="1">
        <text>ATP + protein L-histidine = ADP + protein N-phospho-L-histidine.</text>
        <dbReference type="EC" id="2.7.13.3"/>
    </reaction>
</comment>
<keyword evidence="6" id="KW-0547">Nucleotide-binding</keyword>
<keyword evidence="10" id="KW-0472">Membrane</keyword>
<dbReference type="InterPro" id="IPR011495">
    <property type="entry name" value="Sig_transdc_His_kin_sub2_dim/P"/>
</dbReference>
<keyword evidence="9" id="KW-0175">Coiled coil</keyword>
<keyword evidence="14" id="KW-1185">Reference proteome</keyword>
<dbReference type="InterPro" id="IPR003594">
    <property type="entry name" value="HATPase_dom"/>
</dbReference>
<keyword evidence="7" id="KW-0418">Kinase</keyword>
<dbReference type="InterPro" id="IPR004358">
    <property type="entry name" value="Sig_transdc_His_kin-like_C"/>
</dbReference>
<keyword evidence="4" id="KW-0597">Phosphoprotein</keyword>
<evidence type="ECO:0000256" key="8">
    <source>
        <dbReference type="ARBA" id="ARBA00022840"/>
    </source>
</evidence>
<keyword evidence="5" id="KW-0808">Transferase</keyword>
<accession>A0ABS9KGA1</accession>
<dbReference type="Gene3D" id="3.30.450.20">
    <property type="entry name" value="PAS domain"/>
    <property type="match status" value="1"/>
</dbReference>
<dbReference type="InterPro" id="IPR035965">
    <property type="entry name" value="PAS-like_dom_sf"/>
</dbReference>
<feature type="coiled-coil region" evidence="9">
    <location>
        <begin position="232"/>
        <end position="259"/>
    </location>
</feature>
<dbReference type="Proteomes" id="UP001165366">
    <property type="component" value="Unassembled WGS sequence"/>
</dbReference>
<evidence type="ECO:0000256" key="3">
    <source>
        <dbReference type="ARBA" id="ARBA00012438"/>
    </source>
</evidence>
<dbReference type="PRINTS" id="PR00344">
    <property type="entry name" value="BCTRLSENSOR"/>
</dbReference>
<protein>
    <recommendedName>
        <fullName evidence="3">histidine kinase</fullName>
        <ecNumber evidence="3">2.7.13.3</ecNumber>
    </recommendedName>
</protein>
<evidence type="ECO:0000256" key="2">
    <source>
        <dbReference type="ARBA" id="ARBA00004370"/>
    </source>
</evidence>
<dbReference type="PANTHER" id="PTHR41523">
    <property type="entry name" value="TWO-COMPONENT SYSTEM SENSOR PROTEIN"/>
    <property type="match status" value="1"/>
</dbReference>
<evidence type="ECO:0000313" key="13">
    <source>
        <dbReference type="EMBL" id="MCG2589865.1"/>
    </source>
</evidence>
<feature type="domain" description="Histidine kinase" evidence="11">
    <location>
        <begin position="386"/>
        <end position="579"/>
    </location>
</feature>
<organism evidence="13 14">
    <name type="scientific">Rhodohalobacter sulfatireducens</name>
    <dbReference type="NCBI Taxonomy" id="2911366"/>
    <lineage>
        <taxon>Bacteria</taxon>
        <taxon>Pseudomonadati</taxon>
        <taxon>Balneolota</taxon>
        <taxon>Balneolia</taxon>
        <taxon>Balneolales</taxon>
        <taxon>Balneolaceae</taxon>
        <taxon>Rhodohalobacter</taxon>
    </lineage>
</organism>
<dbReference type="GO" id="GO:0005524">
    <property type="term" value="F:ATP binding"/>
    <property type="evidence" value="ECO:0007669"/>
    <property type="project" value="UniProtKB-KW"/>
</dbReference>
<keyword evidence="10" id="KW-1133">Transmembrane helix</keyword>
<evidence type="ECO:0000256" key="10">
    <source>
        <dbReference type="SAM" id="Phobius"/>
    </source>
</evidence>
<feature type="transmembrane region" description="Helical" evidence="10">
    <location>
        <begin position="7"/>
        <end position="27"/>
    </location>
</feature>
<keyword evidence="10" id="KW-0812">Transmembrane</keyword>
<evidence type="ECO:0000313" key="14">
    <source>
        <dbReference type="Proteomes" id="UP001165366"/>
    </source>
</evidence>
<evidence type="ECO:0000256" key="9">
    <source>
        <dbReference type="SAM" id="Coils"/>
    </source>
</evidence>
<dbReference type="Pfam" id="PF02518">
    <property type="entry name" value="HATPase_c"/>
    <property type="match status" value="1"/>
</dbReference>
<dbReference type="Pfam" id="PF07568">
    <property type="entry name" value="HisKA_2"/>
    <property type="match status" value="1"/>
</dbReference>
<dbReference type="EC" id="2.7.13.3" evidence="3"/>
<keyword evidence="8 13" id="KW-0067">ATP-binding</keyword>
<evidence type="ECO:0000256" key="6">
    <source>
        <dbReference type="ARBA" id="ARBA00022741"/>
    </source>
</evidence>
<dbReference type="InterPro" id="IPR036890">
    <property type="entry name" value="HATPase_C_sf"/>
</dbReference>
<dbReference type="SUPFAM" id="SSF55874">
    <property type="entry name" value="ATPase domain of HSP90 chaperone/DNA topoisomerase II/histidine kinase"/>
    <property type="match status" value="1"/>
</dbReference>
<dbReference type="Pfam" id="PF13426">
    <property type="entry name" value="PAS_9"/>
    <property type="match status" value="1"/>
</dbReference>
<evidence type="ECO:0000256" key="5">
    <source>
        <dbReference type="ARBA" id="ARBA00022679"/>
    </source>
</evidence>
<dbReference type="Gene3D" id="3.30.565.10">
    <property type="entry name" value="Histidine kinase-like ATPase, C-terminal domain"/>
    <property type="match status" value="1"/>
</dbReference>
<evidence type="ECO:0000256" key="7">
    <source>
        <dbReference type="ARBA" id="ARBA00022777"/>
    </source>
</evidence>
<dbReference type="SUPFAM" id="SSF158472">
    <property type="entry name" value="HAMP domain-like"/>
    <property type="match status" value="1"/>
</dbReference>
<dbReference type="SMART" id="SM00387">
    <property type="entry name" value="HATPase_c"/>
    <property type="match status" value="1"/>
</dbReference>